<keyword evidence="2" id="KW-1185">Reference proteome</keyword>
<dbReference type="EMBL" id="JAYRBN010000109">
    <property type="protein sequence ID" value="KAL2726176.1"/>
    <property type="molecule type" value="Genomic_DNA"/>
</dbReference>
<evidence type="ECO:0000313" key="2">
    <source>
        <dbReference type="Proteomes" id="UP001607303"/>
    </source>
</evidence>
<protein>
    <submittedName>
        <fullName evidence="1">Uncharacterized protein</fullName>
    </submittedName>
</protein>
<sequence>MQELGGRKGGFRDSLTFLVGPNLFEDSSLSVSLLRPRSVSAMRMMPDSKDTTNEDLLGPTLPTLRSQPFSFVRVSLEENVLEHERGSIDDLGMPVILDWIKVEFELARNILNVRAKRTI</sequence>
<gene>
    <name evidence="1" type="ORF">V1477_017990</name>
</gene>
<dbReference type="AlphaFoldDB" id="A0ABD2AZY1"/>
<evidence type="ECO:0000313" key="1">
    <source>
        <dbReference type="EMBL" id="KAL2726176.1"/>
    </source>
</evidence>
<organism evidence="1 2">
    <name type="scientific">Vespula maculifrons</name>
    <name type="common">Eastern yellow jacket</name>
    <name type="synonym">Wasp</name>
    <dbReference type="NCBI Taxonomy" id="7453"/>
    <lineage>
        <taxon>Eukaryota</taxon>
        <taxon>Metazoa</taxon>
        <taxon>Ecdysozoa</taxon>
        <taxon>Arthropoda</taxon>
        <taxon>Hexapoda</taxon>
        <taxon>Insecta</taxon>
        <taxon>Pterygota</taxon>
        <taxon>Neoptera</taxon>
        <taxon>Endopterygota</taxon>
        <taxon>Hymenoptera</taxon>
        <taxon>Apocrita</taxon>
        <taxon>Aculeata</taxon>
        <taxon>Vespoidea</taxon>
        <taxon>Vespidae</taxon>
        <taxon>Vespinae</taxon>
        <taxon>Vespula</taxon>
    </lineage>
</organism>
<accession>A0ABD2AZY1</accession>
<name>A0ABD2AZY1_VESMC</name>
<dbReference type="Proteomes" id="UP001607303">
    <property type="component" value="Unassembled WGS sequence"/>
</dbReference>
<comment type="caution">
    <text evidence="1">The sequence shown here is derived from an EMBL/GenBank/DDBJ whole genome shotgun (WGS) entry which is preliminary data.</text>
</comment>
<reference evidence="1 2" key="1">
    <citation type="journal article" date="2024" name="Ann. Entomol. Soc. Am.">
        <title>Genomic analyses of the southern and eastern yellowjacket wasps (Hymenoptera: Vespidae) reveal evolutionary signatures of social life.</title>
        <authorList>
            <person name="Catto M.A."/>
            <person name="Caine P.B."/>
            <person name="Orr S.E."/>
            <person name="Hunt B.G."/>
            <person name="Goodisman M.A.D."/>
        </authorList>
    </citation>
    <scope>NUCLEOTIDE SEQUENCE [LARGE SCALE GENOMIC DNA]</scope>
    <source>
        <strain evidence="1">232</strain>
        <tissue evidence="1">Head and thorax</tissue>
    </source>
</reference>
<proteinExistence type="predicted"/>